<keyword evidence="1" id="KW-0732">Signal</keyword>
<proteinExistence type="predicted"/>
<organism evidence="2 3">
    <name type="scientific">Spirosoma foliorum</name>
    <dbReference type="NCBI Taxonomy" id="2710596"/>
    <lineage>
        <taxon>Bacteria</taxon>
        <taxon>Pseudomonadati</taxon>
        <taxon>Bacteroidota</taxon>
        <taxon>Cytophagia</taxon>
        <taxon>Cytophagales</taxon>
        <taxon>Cytophagaceae</taxon>
        <taxon>Spirosoma</taxon>
    </lineage>
</organism>
<dbReference type="AlphaFoldDB" id="A0A7G5GR00"/>
<sequence length="173" mass="19418">MKIFRQLITLSLLINLTSCMTANIQSNVKADAKPEFRRILIVSRLSQTRPTYLPTFQTAFPAGYQVCTVSNSPISFDSPEEAIDKQRQACQSEVMLSIDFNRNYTAGSGRYITSYNELYLEMINLATGKPFWKAIITTGGSNEVPPHNIVSQLIKDGIIEGSMSTQRSYQSNY</sequence>
<gene>
    <name evidence="2" type="ORF">H3H32_25470</name>
</gene>
<evidence type="ECO:0000313" key="3">
    <source>
        <dbReference type="Proteomes" id="UP000515369"/>
    </source>
</evidence>
<dbReference type="KEGG" id="sfol:H3H32_25470"/>
<evidence type="ECO:0000256" key="1">
    <source>
        <dbReference type="SAM" id="SignalP"/>
    </source>
</evidence>
<accession>A0A7G5GR00</accession>
<evidence type="ECO:0008006" key="4">
    <source>
        <dbReference type="Google" id="ProtNLM"/>
    </source>
</evidence>
<feature type="chain" id="PRO_5028914025" description="Lipoprotein" evidence="1">
    <location>
        <begin position="23"/>
        <end position="173"/>
    </location>
</feature>
<protein>
    <recommendedName>
        <fullName evidence="4">Lipoprotein</fullName>
    </recommendedName>
</protein>
<name>A0A7G5GR00_9BACT</name>
<keyword evidence="3" id="KW-1185">Reference proteome</keyword>
<feature type="signal peptide" evidence="1">
    <location>
        <begin position="1"/>
        <end position="22"/>
    </location>
</feature>
<dbReference type="RefSeq" id="WP_182458575.1">
    <property type="nucleotide sequence ID" value="NZ_CP059732.1"/>
</dbReference>
<reference evidence="2 3" key="1">
    <citation type="submission" date="2020-07" db="EMBL/GenBank/DDBJ databases">
        <title>Spirosoma foliorum sp. nov., isolated from the leaves on the Nejang mountain Korea, Republic of.</title>
        <authorList>
            <person name="Ho H."/>
            <person name="Lee Y.-J."/>
            <person name="Nurcahyanto D.-A."/>
            <person name="Kim S.-G."/>
        </authorList>
    </citation>
    <scope>NUCLEOTIDE SEQUENCE [LARGE SCALE GENOMIC DNA]</scope>
    <source>
        <strain evidence="2 3">PL0136</strain>
    </source>
</reference>
<dbReference type="EMBL" id="CP059732">
    <property type="protein sequence ID" value="QMW01292.1"/>
    <property type="molecule type" value="Genomic_DNA"/>
</dbReference>
<dbReference type="Proteomes" id="UP000515369">
    <property type="component" value="Chromosome"/>
</dbReference>
<evidence type="ECO:0000313" key="2">
    <source>
        <dbReference type="EMBL" id="QMW01292.1"/>
    </source>
</evidence>